<dbReference type="PANTHER" id="PTHR43459:SF1">
    <property type="entry name" value="EG:BACN32G11.4 PROTEIN"/>
    <property type="match status" value="1"/>
</dbReference>
<name>A0A411YL89_9ACTN</name>
<dbReference type="KEGG" id="erz:ER308_08240"/>
<dbReference type="InterPro" id="IPR018376">
    <property type="entry name" value="Enoyl-CoA_hyd/isom_CS"/>
</dbReference>
<dbReference type="InterPro" id="IPR001753">
    <property type="entry name" value="Enoyl-CoA_hydra/iso"/>
</dbReference>
<sequence length="243" mass="25961">MEHGDGVRELVLSAPERRNAMNLEMSTELRAAAAACREAGDRVVVVSGEGKAFCAGADLPELFGHPDRPVAQTHELLQDYYRAFLDLRDLPVPVIAAVQGAAVGAGLNLALSCDIRIAGHDATFGATFARIGLHPGGGCTLFLVRRLGASRALRTLLLGESLDAARAVEWGLADGPYEEPRDAALELAARCAQVPDDLRGHIVATTRLAEDTDDLDAVLAQETWAQAVSASSPQVQEWVDRFR</sequence>
<dbReference type="SUPFAM" id="SSF52096">
    <property type="entry name" value="ClpP/crotonase"/>
    <property type="match status" value="1"/>
</dbReference>
<accession>A0A411YL89</accession>
<proteinExistence type="inferred from homology"/>
<dbReference type="GO" id="GO:0003824">
    <property type="term" value="F:catalytic activity"/>
    <property type="evidence" value="ECO:0007669"/>
    <property type="project" value="InterPro"/>
</dbReference>
<comment type="similarity">
    <text evidence="1">Belongs to the enoyl-CoA hydratase/isomerase family.</text>
</comment>
<dbReference type="Pfam" id="PF00378">
    <property type="entry name" value="ECH_1"/>
    <property type="match status" value="1"/>
</dbReference>
<dbReference type="PROSITE" id="PS00166">
    <property type="entry name" value="ENOYL_COA_HYDRATASE"/>
    <property type="match status" value="1"/>
</dbReference>
<dbReference type="EMBL" id="CP036402">
    <property type="protein sequence ID" value="QBI21966.1"/>
    <property type="molecule type" value="Genomic_DNA"/>
</dbReference>
<protein>
    <submittedName>
        <fullName evidence="2">Enoyl-CoA hydratase</fullName>
    </submittedName>
</protein>
<evidence type="ECO:0000313" key="2">
    <source>
        <dbReference type="EMBL" id="QBI21966.1"/>
    </source>
</evidence>
<dbReference type="InterPro" id="IPR029045">
    <property type="entry name" value="ClpP/crotonase-like_dom_sf"/>
</dbReference>
<gene>
    <name evidence="2" type="ORF">ER308_08240</name>
</gene>
<keyword evidence="3" id="KW-1185">Reference proteome</keyword>
<dbReference type="PANTHER" id="PTHR43459">
    <property type="entry name" value="ENOYL-COA HYDRATASE"/>
    <property type="match status" value="1"/>
</dbReference>
<reference evidence="2 3" key="1">
    <citation type="submission" date="2019-01" db="EMBL/GenBank/DDBJ databases">
        <title>Egibacter rhizosphaerae EGI 80759T.</title>
        <authorList>
            <person name="Chen D.-D."/>
            <person name="Tian Y."/>
            <person name="Jiao J.-Y."/>
            <person name="Zhang X.-T."/>
            <person name="Zhang Y.-G."/>
            <person name="Zhang Y."/>
            <person name="Xiao M."/>
            <person name="Shu W.-S."/>
            <person name="Li W.-J."/>
        </authorList>
    </citation>
    <scope>NUCLEOTIDE SEQUENCE [LARGE SCALE GENOMIC DNA]</scope>
    <source>
        <strain evidence="2 3">EGI 80759</strain>
    </source>
</reference>
<dbReference type="Proteomes" id="UP000291469">
    <property type="component" value="Chromosome"/>
</dbReference>
<dbReference type="OrthoDB" id="9777711at2"/>
<dbReference type="Gene3D" id="3.90.226.10">
    <property type="entry name" value="2-enoyl-CoA Hydratase, Chain A, domain 1"/>
    <property type="match status" value="1"/>
</dbReference>
<dbReference type="AlphaFoldDB" id="A0A411YL89"/>
<evidence type="ECO:0000256" key="1">
    <source>
        <dbReference type="RuleBase" id="RU003707"/>
    </source>
</evidence>
<dbReference type="CDD" id="cd06558">
    <property type="entry name" value="crotonase-like"/>
    <property type="match status" value="1"/>
</dbReference>
<evidence type="ECO:0000313" key="3">
    <source>
        <dbReference type="Proteomes" id="UP000291469"/>
    </source>
</evidence>
<organism evidence="2 3">
    <name type="scientific">Egibacter rhizosphaerae</name>
    <dbReference type="NCBI Taxonomy" id="1670831"/>
    <lineage>
        <taxon>Bacteria</taxon>
        <taxon>Bacillati</taxon>
        <taxon>Actinomycetota</taxon>
        <taxon>Nitriliruptoria</taxon>
        <taxon>Egibacterales</taxon>
        <taxon>Egibacteraceae</taxon>
        <taxon>Egibacter</taxon>
    </lineage>
</organism>